<dbReference type="EMBL" id="GU244497">
    <property type="protein sequence ID" value="ADO67472.1"/>
    <property type="molecule type" value="Genomic_DNA"/>
</dbReference>
<protein>
    <submittedName>
        <fullName evidence="1">Uncharacterized protein</fullName>
    </submittedName>
</protein>
<name>E3T5K9_CROVB</name>
<evidence type="ECO:0000313" key="2">
    <source>
        <dbReference type="Proteomes" id="UP000029781"/>
    </source>
</evidence>
<dbReference type="Proteomes" id="UP000029781">
    <property type="component" value="Segment"/>
</dbReference>
<proteinExistence type="predicted"/>
<dbReference type="KEGG" id="vg:9887841"/>
<dbReference type="GeneID" id="9887841"/>
<gene>
    <name evidence="1" type="ORF">crov438</name>
</gene>
<dbReference type="RefSeq" id="YP_003970071.1">
    <property type="nucleotide sequence ID" value="NC_014637.1"/>
</dbReference>
<evidence type="ECO:0000313" key="1">
    <source>
        <dbReference type="EMBL" id="ADO67472.1"/>
    </source>
</evidence>
<sequence length="171" mass="20666">MYFNNKFTVHNYSFSLNYIHNPKTLIQLLLDKGYIIDTKNFIKLVKKYKITDFIELIDDKERINIYTQILNYIDIQKQLNSKLLEDLNKFNDHVLIKQLVTSNKNIFKLFIKNPSNGSKMIINYINYATQEEILQNITFYYQTIESFDSDYYIDKSTSQLFFMYKNKLHLY</sequence>
<reference evidence="1 2" key="1">
    <citation type="journal article" date="2010" name="Proc. Natl. Acad. Sci. U.S.A.">
        <title>Giant virus with a remarkable complement of genes infects marine zooplankton.</title>
        <authorList>
            <person name="Fischer M.G."/>
            <person name="Allen M.J."/>
            <person name="Wilson W.H."/>
            <person name="Suttle C.A."/>
        </authorList>
    </citation>
    <scope>NUCLEOTIDE SEQUENCE [LARGE SCALE GENOMIC DNA]</scope>
    <source>
        <strain evidence="1 2">BV-PW1</strain>
    </source>
</reference>
<keyword evidence="2" id="KW-1185">Reference proteome</keyword>
<organism evidence="1 2">
    <name type="scientific">Cafeteria roenbergensis virus (strain BV-PW1)</name>
    <name type="common">CroV</name>
    <dbReference type="NCBI Taxonomy" id="693272"/>
    <lineage>
        <taxon>Viruses</taxon>
        <taxon>Varidnaviria</taxon>
        <taxon>Bamfordvirae</taxon>
        <taxon>Nucleocytoviricota</taxon>
        <taxon>Megaviricetes</taxon>
        <taxon>Imitervirales</taxon>
        <taxon>Mimiviridae</taxon>
        <taxon>Aliimimivirinae</taxon>
        <taxon>Rheavirus</taxon>
        <taxon>Rheavirus sinusmexicani</taxon>
    </lineage>
</organism>
<organismHost>
    <name type="scientific">Cafeteria roenbergensis</name>
    <name type="common">Marine flagellate</name>
    <dbReference type="NCBI Taxonomy" id="33653"/>
</organismHost>
<accession>E3T5K9</accession>